<dbReference type="InterPro" id="IPR020449">
    <property type="entry name" value="Tscrpt_reg_AraC-type_HTH"/>
</dbReference>
<dbReference type="EMBL" id="JACIGW010000003">
    <property type="protein sequence ID" value="MBB4349352.1"/>
    <property type="molecule type" value="Genomic_DNA"/>
</dbReference>
<keyword evidence="3" id="KW-0804">Transcription</keyword>
<dbReference type="InterPro" id="IPR050204">
    <property type="entry name" value="AraC_XylS_family_regulators"/>
</dbReference>
<accession>A0A7W6TF98</accession>
<evidence type="ECO:0000313" key="5">
    <source>
        <dbReference type="EMBL" id="MBB4349352.1"/>
    </source>
</evidence>
<dbReference type="Proteomes" id="UP000520770">
    <property type="component" value="Unassembled WGS sequence"/>
</dbReference>
<dbReference type="PROSITE" id="PS00041">
    <property type="entry name" value="HTH_ARAC_FAMILY_1"/>
    <property type="match status" value="1"/>
</dbReference>
<dbReference type="Pfam" id="PF12833">
    <property type="entry name" value="HTH_18"/>
    <property type="match status" value="1"/>
</dbReference>
<evidence type="ECO:0000256" key="3">
    <source>
        <dbReference type="ARBA" id="ARBA00023163"/>
    </source>
</evidence>
<dbReference type="PANTHER" id="PTHR46796:SF14">
    <property type="entry name" value="TRANSCRIPTIONAL REGULATORY PROTEIN"/>
    <property type="match status" value="1"/>
</dbReference>
<sequence>MLSFQVKDYKGKLWVDGSPVDFNGSRAGNFTFYDYSREWRADLQSAFDCVNLHIPRSALTFVQDEIGVKRIADFIIAPGSDVDDPVIAGIIGATLPVFDGTYETNKMLLDYIGTSLLVHLVSHYSSATPKTPLLRGGLTPRQLSQATELINANLRGTLSLAEIAQTCGLSSTYFARAFKVSTGLTPHRWLANRRIDMAVDLMKSSTIPLSEVAIKCGYADQAHFTRSFSESKGMPPSAWRRERQRSLFNLHRAP</sequence>
<dbReference type="EMBL" id="JACIHM010000003">
    <property type="protein sequence ID" value="MBB4447058.1"/>
    <property type="molecule type" value="Genomic_DNA"/>
</dbReference>
<keyword evidence="9" id="KW-1185">Reference proteome</keyword>
<gene>
    <name evidence="6" type="ORF">GGE31_002939</name>
    <name evidence="5" type="ORF">GGE33_003114</name>
    <name evidence="7" type="ORF">GGE35_002880</name>
</gene>
<name>A0A7W6TF98_9HYPH</name>
<organism evidence="6 9">
    <name type="scientific">Aliirhizobium cellulosilyticum</name>
    <dbReference type="NCBI Taxonomy" id="393664"/>
    <lineage>
        <taxon>Bacteria</taxon>
        <taxon>Pseudomonadati</taxon>
        <taxon>Pseudomonadota</taxon>
        <taxon>Alphaproteobacteria</taxon>
        <taxon>Hyphomicrobiales</taxon>
        <taxon>Rhizobiaceae</taxon>
        <taxon>Aliirhizobium</taxon>
    </lineage>
</organism>
<keyword evidence="1" id="KW-0805">Transcription regulation</keyword>
<dbReference type="InterPro" id="IPR018062">
    <property type="entry name" value="HTH_AraC-typ_CS"/>
</dbReference>
<evidence type="ECO:0000313" key="7">
    <source>
        <dbReference type="EMBL" id="MBB4447058.1"/>
    </source>
</evidence>
<dbReference type="GO" id="GO:0003700">
    <property type="term" value="F:DNA-binding transcription factor activity"/>
    <property type="evidence" value="ECO:0007669"/>
    <property type="project" value="InterPro"/>
</dbReference>
<reference evidence="8 9" key="1">
    <citation type="submission" date="2020-08" db="EMBL/GenBank/DDBJ databases">
        <title>Genomic Encyclopedia of Type Strains, Phase IV (KMG-V): Genome sequencing to study the core and pangenomes of soil and plant-associated prokaryotes.</title>
        <authorList>
            <person name="Whitman W."/>
        </authorList>
    </citation>
    <scope>NUCLEOTIDE SEQUENCE [LARGE SCALE GENOMIC DNA]</scope>
    <source>
        <strain evidence="6 9">SEMIA 444</strain>
        <strain evidence="5 8">SEMIA 448</strain>
        <strain evidence="7 10">SEMIA 452</strain>
    </source>
</reference>
<keyword evidence="2 6" id="KW-0238">DNA-binding</keyword>
<dbReference type="GO" id="GO:0043565">
    <property type="term" value="F:sequence-specific DNA binding"/>
    <property type="evidence" value="ECO:0007669"/>
    <property type="project" value="InterPro"/>
</dbReference>
<evidence type="ECO:0000259" key="4">
    <source>
        <dbReference type="PROSITE" id="PS01124"/>
    </source>
</evidence>
<dbReference type="SUPFAM" id="SSF46689">
    <property type="entry name" value="Homeodomain-like"/>
    <property type="match status" value="2"/>
</dbReference>
<dbReference type="InterPro" id="IPR018060">
    <property type="entry name" value="HTH_AraC"/>
</dbReference>
<feature type="domain" description="HTH araC/xylS-type" evidence="4">
    <location>
        <begin position="144"/>
        <end position="242"/>
    </location>
</feature>
<proteinExistence type="predicted"/>
<evidence type="ECO:0000256" key="1">
    <source>
        <dbReference type="ARBA" id="ARBA00023015"/>
    </source>
</evidence>
<dbReference type="InterPro" id="IPR009057">
    <property type="entry name" value="Homeodomain-like_sf"/>
</dbReference>
<evidence type="ECO:0000256" key="2">
    <source>
        <dbReference type="ARBA" id="ARBA00023125"/>
    </source>
</evidence>
<protein>
    <submittedName>
        <fullName evidence="6">AraC-like DNA-binding protein</fullName>
    </submittedName>
</protein>
<evidence type="ECO:0000313" key="6">
    <source>
        <dbReference type="EMBL" id="MBB4412426.1"/>
    </source>
</evidence>
<dbReference type="PRINTS" id="PR00032">
    <property type="entry name" value="HTHARAC"/>
</dbReference>
<dbReference type="Proteomes" id="UP000524535">
    <property type="component" value="Unassembled WGS sequence"/>
</dbReference>
<dbReference type="SMART" id="SM00342">
    <property type="entry name" value="HTH_ARAC"/>
    <property type="match status" value="1"/>
</dbReference>
<dbReference type="AlphaFoldDB" id="A0A7W6TF98"/>
<evidence type="ECO:0000313" key="10">
    <source>
        <dbReference type="Proteomes" id="UP000576087"/>
    </source>
</evidence>
<comment type="caution">
    <text evidence="6">The sequence shown here is derived from an EMBL/GenBank/DDBJ whole genome shotgun (WGS) entry which is preliminary data.</text>
</comment>
<evidence type="ECO:0000313" key="9">
    <source>
        <dbReference type="Proteomes" id="UP000524535"/>
    </source>
</evidence>
<dbReference type="Gene3D" id="1.10.10.60">
    <property type="entry name" value="Homeodomain-like"/>
    <property type="match status" value="2"/>
</dbReference>
<evidence type="ECO:0000313" key="8">
    <source>
        <dbReference type="Proteomes" id="UP000520770"/>
    </source>
</evidence>
<dbReference type="RefSeq" id="WP_246436127.1">
    <property type="nucleotide sequence ID" value="NZ_JACIGW010000003.1"/>
</dbReference>
<dbReference type="PANTHER" id="PTHR46796">
    <property type="entry name" value="HTH-TYPE TRANSCRIPTIONAL ACTIVATOR RHAS-RELATED"/>
    <property type="match status" value="1"/>
</dbReference>
<dbReference type="EMBL" id="JACIGY010000003">
    <property type="protein sequence ID" value="MBB4412426.1"/>
    <property type="molecule type" value="Genomic_DNA"/>
</dbReference>
<dbReference type="PROSITE" id="PS01124">
    <property type="entry name" value="HTH_ARAC_FAMILY_2"/>
    <property type="match status" value="1"/>
</dbReference>
<dbReference type="Proteomes" id="UP000576087">
    <property type="component" value="Unassembled WGS sequence"/>
</dbReference>